<accession>A0A3P1SE51</accession>
<dbReference type="InterPro" id="IPR029063">
    <property type="entry name" value="SAM-dependent_MTases_sf"/>
</dbReference>
<dbReference type="PANTHER" id="PTHR43861">
    <property type="entry name" value="TRANS-ACONITATE 2-METHYLTRANSFERASE-RELATED"/>
    <property type="match status" value="1"/>
</dbReference>
<organism evidence="2 3">
    <name type="scientific">Schaalia canis</name>
    <dbReference type="NCBI Taxonomy" id="100469"/>
    <lineage>
        <taxon>Bacteria</taxon>
        <taxon>Bacillati</taxon>
        <taxon>Actinomycetota</taxon>
        <taxon>Actinomycetes</taxon>
        <taxon>Actinomycetales</taxon>
        <taxon>Actinomycetaceae</taxon>
        <taxon>Schaalia</taxon>
    </lineage>
</organism>
<dbReference type="EMBL" id="RQZF01000005">
    <property type="protein sequence ID" value="RRC95304.1"/>
    <property type="molecule type" value="Genomic_DNA"/>
</dbReference>
<keyword evidence="3" id="KW-1185">Reference proteome</keyword>
<dbReference type="GO" id="GO:0032259">
    <property type="term" value="P:methylation"/>
    <property type="evidence" value="ECO:0007669"/>
    <property type="project" value="UniProtKB-KW"/>
</dbReference>
<protein>
    <submittedName>
        <fullName evidence="2">Methyltransferase domain-containing protein</fullName>
    </submittedName>
</protein>
<keyword evidence="2" id="KW-0808">Transferase</keyword>
<dbReference type="CDD" id="cd02440">
    <property type="entry name" value="AdoMet_MTases"/>
    <property type="match status" value="1"/>
</dbReference>
<sequence>MNTHWANKAQAYHRSFASVCAGTIPAIIDHLQPGVVADIGCGTGALALAATQAGYSVRACDPEEEMAAFAAELLQDTPASVVVDTLPKLSTFKDHSVNNAVANFVINHVPDPRSHLAGLGRIIQPGGHILTSVWTSDFLPHRDLMAQVMARYPLQDAPPSTRLPEHLDFERSCEGLSALNTDVGFTVLSTQLVQWQWNISWDDYWCGLEAGIGGIGAVYISHPPNIREQIRQNIAGLLAPYRAADNTLSFPCQAALVCATP</sequence>
<keyword evidence="2" id="KW-0489">Methyltransferase</keyword>
<evidence type="ECO:0000313" key="3">
    <source>
        <dbReference type="Proteomes" id="UP000280444"/>
    </source>
</evidence>
<feature type="domain" description="Methyltransferase type 11" evidence="1">
    <location>
        <begin position="38"/>
        <end position="130"/>
    </location>
</feature>
<evidence type="ECO:0000259" key="1">
    <source>
        <dbReference type="Pfam" id="PF08241"/>
    </source>
</evidence>
<dbReference type="Proteomes" id="UP000280444">
    <property type="component" value="Unassembled WGS sequence"/>
</dbReference>
<dbReference type="RefSeq" id="WP_124870466.1">
    <property type="nucleotide sequence ID" value="NZ_RQZF01000005.1"/>
</dbReference>
<evidence type="ECO:0000313" key="2">
    <source>
        <dbReference type="EMBL" id="RRC95304.1"/>
    </source>
</evidence>
<gene>
    <name evidence="2" type="ORF">EII11_06635</name>
</gene>
<dbReference type="AlphaFoldDB" id="A0A3P1SE51"/>
<comment type="caution">
    <text evidence="2">The sequence shown here is derived from an EMBL/GenBank/DDBJ whole genome shotgun (WGS) entry which is preliminary data.</text>
</comment>
<name>A0A3P1SE51_9ACTO</name>
<dbReference type="InterPro" id="IPR013216">
    <property type="entry name" value="Methyltransf_11"/>
</dbReference>
<dbReference type="SUPFAM" id="SSF53335">
    <property type="entry name" value="S-adenosyl-L-methionine-dependent methyltransferases"/>
    <property type="match status" value="1"/>
</dbReference>
<dbReference type="GO" id="GO:0008757">
    <property type="term" value="F:S-adenosylmethionine-dependent methyltransferase activity"/>
    <property type="evidence" value="ECO:0007669"/>
    <property type="project" value="InterPro"/>
</dbReference>
<dbReference type="Pfam" id="PF08241">
    <property type="entry name" value="Methyltransf_11"/>
    <property type="match status" value="1"/>
</dbReference>
<dbReference type="OrthoDB" id="448116at2"/>
<proteinExistence type="predicted"/>
<dbReference type="Gene3D" id="3.40.50.150">
    <property type="entry name" value="Vaccinia Virus protein VP39"/>
    <property type="match status" value="1"/>
</dbReference>
<reference evidence="2 3" key="1">
    <citation type="submission" date="2018-11" db="EMBL/GenBank/DDBJ databases">
        <title>Genomes From Bacteria Associated with the Canine Oral Cavity: a Test Case for Automated Genome-Based Taxonomic Assignment.</title>
        <authorList>
            <person name="Coil D.A."/>
            <person name="Jospin G."/>
            <person name="Darling A.E."/>
            <person name="Wallis C."/>
            <person name="Davis I.J."/>
            <person name="Harris S."/>
            <person name="Eisen J.A."/>
            <person name="Holcombe L.J."/>
            <person name="O'Flynn C."/>
        </authorList>
    </citation>
    <scope>NUCLEOTIDE SEQUENCE [LARGE SCALE GENOMIC DNA]</scope>
    <source>
        <strain evidence="2 3">OH770</strain>
    </source>
</reference>